<feature type="transmembrane region" description="Helical" evidence="1">
    <location>
        <begin position="94"/>
        <end position="122"/>
    </location>
</feature>
<dbReference type="KEGG" id="smax:FJR03_10255"/>
<keyword evidence="1" id="KW-1133">Transmembrane helix</keyword>
<evidence type="ECO:0008006" key="4">
    <source>
        <dbReference type="Google" id="ProtNLM"/>
    </source>
</evidence>
<sequence length="157" mass="17229">MEALLGAMAIFFVINLIITILFLLSQSSFAKAMTTSNPMNNTSGVWIWTQLIPFWSLVAIPVTLLKLNTQFQAFVAEKNLSFTEIKMYSNVWGWIWYGGTIASIFVPVLWVIALVGLIGFWVHISNVKKSILISGVSTSVNTSAAEPAPATVTATQE</sequence>
<evidence type="ECO:0000313" key="3">
    <source>
        <dbReference type="Proteomes" id="UP000593910"/>
    </source>
</evidence>
<keyword evidence="1" id="KW-0812">Transmembrane</keyword>
<evidence type="ECO:0000256" key="1">
    <source>
        <dbReference type="SAM" id="Phobius"/>
    </source>
</evidence>
<reference evidence="2 3" key="1">
    <citation type="submission" date="2019-06" db="EMBL/GenBank/DDBJ databases">
        <title>Sulfurimonas gotlandica sp. nov., a chemoautotrophic and psychrotolerant epsilonproteobacterium isolated from a pelagic redoxcline, and an emended description of the genus Sulfurimonas.</title>
        <authorList>
            <person name="Wang S."/>
            <person name="Jiang L."/>
            <person name="Shao Z."/>
        </authorList>
    </citation>
    <scope>NUCLEOTIDE SEQUENCE [LARGE SCALE GENOMIC DNA]</scope>
    <source>
        <strain evidence="2 3">B2</strain>
    </source>
</reference>
<proteinExistence type="predicted"/>
<keyword evidence="3" id="KW-1185">Reference proteome</keyword>
<name>A0A7M1AXC1_9BACT</name>
<accession>A0A7M1AXC1</accession>
<gene>
    <name evidence="2" type="ORF">FJR03_10255</name>
</gene>
<organism evidence="2 3">
    <name type="scientific">Sulfurimonas marina</name>
    <dbReference type="NCBI Taxonomy" id="2590551"/>
    <lineage>
        <taxon>Bacteria</taxon>
        <taxon>Pseudomonadati</taxon>
        <taxon>Campylobacterota</taxon>
        <taxon>Epsilonproteobacteria</taxon>
        <taxon>Campylobacterales</taxon>
        <taxon>Sulfurimonadaceae</taxon>
        <taxon>Sulfurimonas</taxon>
    </lineage>
</organism>
<keyword evidence="1" id="KW-0472">Membrane</keyword>
<protein>
    <recommendedName>
        <fullName evidence="4">DUF4328 domain-containing protein</fullName>
    </recommendedName>
</protein>
<dbReference type="AlphaFoldDB" id="A0A7M1AXC1"/>
<evidence type="ECO:0000313" key="2">
    <source>
        <dbReference type="EMBL" id="QOP42099.1"/>
    </source>
</evidence>
<dbReference type="Proteomes" id="UP000593910">
    <property type="component" value="Chromosome"/>
</dbReference>
<dbReference type="EMBL" id="CP041165">
    <property type="protein sequence ID" value="QOP42099.1"/>
    <property type="molecule type" value="Genomic_DNA"/>
</dbReference>
<feature type="transmembrane region" description="Helical" evidence="1">
    <location>
        <begin position="45"/>
        <end position="65"/>
    </location>
</feature>
<dbReference type="RefSeq" id="WP_193113420.1">
    <property type="nucleotide sequence ID" value="NZ_CP041165.1"/>
</dbReference>
<feature type="transmembrane region" description="Helical" evidence="1">
    <location>
        <begin position="6"/>
        <end position="24"/>
    </location>
</feature>